<dbReference type="PROSITE" id="PS50977">
    <property type="entry name" value="HTH_TETR_2"/>
    <property type="match status" value="1"/>
</dbReference>
<dbReference type="SUPFAM" id="SSF46689">
    <property type="entry name" value="Homeodomain-like"/>
    <property type="match status" value="1"/>
</dbReference>
<dbReference type="EMBL" id="BAAAQN010000105">
    <property type="protein sequence ID" value="GAA2065824.1"/>
    <property type="molecule type" value="Genomic_DNA"/>
</dbReference>
<evidence type="ECO:0000256" key="1">
    <source>
        <dbReference type="ARBA" id="ARBA00023125"/>
    </source>
</evidence>
<dbReference type="InterPro" id="IPR009057">
    <property type="entry name" value="Homeodomain-like_sf"/>
</dbReference>
<protein>
    <submittedName>
        <fullName evidence="5">TetR/AcrR family transcriptional regulator</fullName>
    </submittedName>
</protein>
<keyword evidence="1 2" id="KW-0238">DNA-binding</keyword>
<evidence type="ECO:0000256" key="3">
    <source>
        <dbReference type="SAM" id="MobiDB-lite"/>
    </source>
</evidence>
<dbReference type="PANTHER" id="PTHR30055:SF239">
    <property type="entry name" value="TRANSCRIPTIONAL REGULATORY PROTEIN"/>
    <property type="match status" value="1"/>
</dbReference>
<reference evidence="5 6" key="1">
    <citation type="journal article" date="2019" name="Int. J. Syst. Evol. Microbiol.">
        <title>The Global Catalogue of Microorganisms (GCM) 10K type strain sequencing project: providing services to taxonomists for standard genome sequencing and annotation.</title>
        <authorList>
            <consortium name="The Broad Institute Genomics Platform"/>
            <consortium name="The Broad Institute Genome Sequencing Center for Infectious Disease"/>
            <person name="Wu L."/>
            <person name="Ma J."/>
        </authorList>
    </citation>
    <scope>NUCLEOTIDE SEQUENCE [LARGE SCALE GENOMIC DNA]</scope>
    <source>
        <strain evidence="5 6">JCM 16014</strain>
    </source>
</reference>
<sequence>MAAPRTPRHAWVEQGLRTLAEGGPEAVRIEVLAKALGVTKGGFYGYFADRDALLAEMLEVWERAVTEAVIDEVEAGGGAAHDRLARLRRLVFPGADAGAGPDRGAGADRGSVPDGGSVPDRGSVPDITVELTIRDWARRDPAVAERLRRVDNRRMDYLRSLYRDLSADEDEAEARSLLSYSLWIGRHLITADNGTADPARVDQLIADRFLR</sequence>
<evidence type="ECO:0000256" key="2">
    <source>
        <dbReference type="PROSITE-ProRule" id="PRU00335"/>
    </source>
</evidence>
<organism evidence="5 6">
    <name type="scientific">Catenulispora yoronensis</name>
    <dbReference type="NCBI Taxonomy" id="450799"/>
    <lineage>
        <taxon>Bacteria</taxon>
        <taxon>Bacillati</taxon>
        <taxon>Actinomycetota</taxon>
        <taxon>Actinomycetes</taxon>
        <taxon>Catenulisporales</taxon>
        <taxon>Catenulisporaceae</taxon>
        <taxon>Catenulispora</taxon>
    </lineage>
</organism>
<accession>A0ABN2VM32</accession>
<evidence type="ECO:0000259" key="4">
    <source>
        <dbReference type="PROSITE" id="PS50977"/>
    </source>
</evidence>
<dbReference type="InterPro" id="IPR001647">
    <property type="entry name" value="HTH_TetR"/>
</dbReference>
<dbReference type="Proteomes" id="UP001500751">
    <property type="component" value="Unassembled WGS sequence"/>
</dbReference>
<comment type="caution">
    <text evidence="5">The sequence shown here is derived from an EMBL/GenBank/DDBJ whole genome shotgun (WGS) entry which is preliminary data.</text>
</comment>
<dbReference type="PANTHER" id="PTHR30055">
    <property type="entry name" value="HTH-TYPE TRANSCRIPTIONAL REGULATOR RUTR"/>
    <property type="match status" value="1"/>
</dbReference>
<dbReference type="InterPro" id="IPR050109">
    <property type="entry name" value="HTH-type_TetR-like_transc_reg"/>
</dbReference>
<evidence type="ECO:0000313" key="6">
    <source>
        <dbReference type="Proteomes" id="UP001500751"/>
    </source>
</evidence>
<dbReference type="Pfam" id="PF00440">
    <property type="entry name" value="TetR_N"/>
    <property type="match status" value="1"/>
</dbReference>
<proteinExistence type="predicted"/>
<feature type="compositionally biased region" description="Low complexity" evidence="3">
    <location>
        <begin position="98"/>
        <end position="110"/>
    </location>
</feature>
<evidence type="ECO:0000313" key="5">
    <source>
        <dbReference type="EMBL" id="GAA2065824.1"/>
    </source>
</evidence>
<dbReference type="Gene3D" id="1.10.357.10">
    <property type="entry name" value="Tetracycline Repressor, domain 2"/>
    <property type="match status" value="1"/>
</dbReference>
<feature type="DNA-binding region" description="H-T-H motif" evidence="2">
    <location>
        <begin position="28"/>
        <end position="47"/>
    </location>
</feature>
<feature type="domain" description="HTH tetR-type" evidence="4">
    <location>
        <begin position="5"/>
        <end position="65"/>
    </location>
</feature>
<gene>
    <name evidence="5" type="ORF">GCM10009839_91880</name>
</gene>
<feature type="region of interest" description="Disordered" evidence="3">
    <location>
        <begin position="98"/>
        <end position="124"/>
    </location>
</feature>
<keyword evidence="6" id="KW-1185">Reference proteome</keyword>
<dbReference type="RefSeq" id="WP_344672082.1">
    <property type="nucleotide sequence ID" value="NZ_BAAAQN010000105.1"/>
</dbReference>
<name>A0ABN2VM32_9ACTN</name>